<dbReference type="PANTHER" id="PTHR23389:SF6">
    <property type="entry name" value="REPLICATION FACTOR C SUBUNIT 1"/>
    <property type="match status" value="1"/>
</dbReference>
<sequence>MDLYNKNQWEDTFTIDDPIIYGNKGKINKIDLWIKSIKESTEHKPLLLTGSSGIGKTHIAKQLLEENNYHIHYFNALDFSNKAYVQESLKKILYCRNISFMTSTYKHSSIIIDEIEGINSYSKKHLLSVINTVKENKIKRIPIICIGSGSYFKNLSELIKLCICIDFVKPTKVQLLKKAKEIIIKNKLNISKKSLDYIVKISQNDFRRLAHILYFLSFENVTIDLDENIESLCNIVLQKNIKKSELYDFTKNLLSERTSYEDSLYFFDQEKVLLPLMIHQNYINYLNFRKEVNSKNWIPILKEISDIISYSDIIGNYIYNHHYWDLCNYYA</sequence>
<dbReference type="SUPFAM" id="SSF48019">
    <property type="entry name" value="post-AAA+ oligomerization domain-like"/>
    <property type="match status" value="1"/>
</dbReference>
<dbReference type="PANTHER" id="PTHR23389">
    <property type="entry name" value="CHROMOSOME TRANSMISSION FIDELITY FACTOR 18"/>
    <property type="match status" value="1"/>
</dbReference>
<feature type="domain" description="ATPase AAA-type core" evidence="2">
    <location>
        <begin position="46"/>
        <end position="159"/>
    </location>
</feature>
<dbReference type="InterPro" id="IPR008921">
    <property type="entry name" value="DNA_pol3_clamp-load_cplx_C"/>
</dbReference>
<dbReference type="GO" id="GO:0005524">
    <property type="term" value="F:ATP binding"/>
    <property type="evidence" value="ECO:0007669"/>
    <property type="project" value="InterPro"/>
</dbReference>
<dbReference type="GO" id="GO:0006260">
    <property type="term" value="P:DNA replication"/>
    <property type="evidence" value="ECO:0007669"/>
    <property type="project" value="UniProtKB-KW"/>
</dbReference>
<dbReference type="GO" id="GO:0016887">
    <property type="term" value="F:ATP hydrolysis activity"/>
    <property type="evidence" value="ECO:0007669"/>
    <property type="project" value="InterPro"/>
</dbReference>
<dbReference type="EMBL" id="UINC01034547">
    <property type="protein sequence ID" value="SVB25561.1"/>
    <property type="molecule type" value="Genomic_DNA"/>
</dbReference>
<dbReference type="Gene3D" id="1.20.272.10">
    <property type="match status" value="1"/>
</dbReference>
<feature type="non-terminal residue" evidence="3">
    <location>
        <position position="331"/>
    </location>
</feature>
<protein>
    <recommendedName>
        <fullName evidence="2">ATPase AAA-type core domain-containing protein</fullName>
    </recommendedName>
</protein>
<accession>A0A382CIV9</accession>
<dbReference type="GO" id="GO:0005634">
    <property type="term" value="C:nucleus"/>
    <property type="evidence" value="ECO:0007669"/>
    <property type="project" value="TreeGrafter"/>
</dbReference>
<dbReference type="Pfam" id="PF00004">
    <property type="entry name" value="AAA"/>
    <property type="match status" value="1"/>
</dbReference>
<evidence type="ECO:0000313" key="3">
    <source>
        <dbReference type="EMBL" id="SVB25561.1"/>
    </source>
</evidence>
<gene>
    <name evidence="3" type="ORF">METZ01_LOCUS178415</name>
</gene>
<dbReference type="Gene3D" id="1.10.8.60">
    <property type="match status" value="1"/>
</dbReference>
<dbReference type="AlphaFoldDB" id="A0A382CIV9"/>
<keyword evidence="1" id="KW-0235">DNA replication</keyword>
<dbReference type="GO" id="GO:0003677">
    <property type="term" value="F:DNA binding"/>
    <property type="evidence" value="ECO:0007669"/>
    <property type="project" value="InterPro"/>
</dbReference>
<name>A0A382CIV9_9ZZZZ</name>
<organism evidence="3">
    <name type="scientific">marine metagenome</name>
    <dbReference type="NCBI Taxonomy" id="408172"/>
    <lineage>
        <taxon>unclassified sequences</taxon>
        <taxon>metagenomes</taxon>
        <taxon>ecological metagenomes</taxon>
    </lineage>
</organism>
<dbReference type="Gene3D" id="3.40.50.300">
    <property type="entry name" value="P-loop containing nucleotide triphosphate hydrolases"/>
    <property type="match status" value="1"/>
</dbReference>
<dbReference type="SUPFAM" id="SSF52540">
    <property type="entry name" value="P-loop containing nucleoside triphosphate hydrolases"/>
    <property type="match status" value="1"/>
</dbReference>
<reference evidence="3" key="1">
    <citation type="submission" date="2018-05" db="EMBL/GenBank/DDBJ databases">
        <authorList>
            <person name="Lanie J.A."/>
            <person name="Ng W.-L."/>
            <person name="Kazmierczak K.M."/>
            <person name="Andrzejewski T.M."/>
            <person name="Davidsen T.M."/>
            <person name="Wayne K.J."/>
            <person name="Tettelin H."/>
            <person name="Glass J.I."/>
            <person name="Rusch D."/>
            <person name="Podicherti R."/>
            <person name="Tsui H.-C.T."/>
            <person name="Winkler M.E."/>
        </authorList>
    </citation>
    <scope>NUCLEOTIDE SEQUENCE</scope>
</reference>
<evidence type="ECO:0000256" key="1">
    <source>
        <dbReference type="ARBA" id="ARBA00022705"/>
    </source>
</evidence>
<dbReference type="CDD" id="cd00009">
    <property type="entry name" value="AAA"/>
    <property type="match status" value="1"/>
</dbReference>
<proteinExistence type="predicted"/>
<dbReference type="InterPro" id="IPR003959">
    <property type="entry name" value="ATPase_AAA_core"/>
</dbReference>
<dbReference type="InterPro" id="IPR027417">
    <property type="entry name" value="P-loop_NTPase"/>
</dbReference>
<evidence type="ECO:0000259" key="2">
    <source>
        <dbReference type="Pfam" id="PF00004"/>
    </source>
</evidence>